<protein>
    <submittedName>
        <fullName evidence="1">Uncharacterized protein</fullName>
    </submittedName>
</protein>
<feature type="non-terminal residue" evidence="1">
    <location>
        <position position="1"/>
    </location>
</feature>
<proteinExistence type="predicted"/>
<organism evidence="1">
    <name type="scientific">Trepomonas sp. PC1</name>
    <dbReference type="NCBI Taxonomy" id="1076344"/>
    <lineage>
        <taxon>Eukaryota</taxon>
        <taxon>Metamonada</taxon>
        <taxon>Diplomonadida</taxon>
        <taxon>Hexamitidae</taxon>
        <taxon>Hexamitinae</taxon>
        <taxon>Trepomonas</taxon>
    </lineage>
</organism>
<evidence type="ECO:0000313" key="1">
    <source>
        <dbReference type="EMBL" id="JAP95019.1"/>
    </source>
</evidence>
<gene>
    <name evidence="1" type="ORF">TPC1_12113</name>
</gene>
<accession>A0A146KIE2</accession>
<name>A0A146KIE2_9EUKA</name>
<dbReference type="EMBL" id="GDID01001587">
    <property type="protein sequence ID" value="JAP95019.1"/>
    <property type="molecule type" value="Transcribed_RNA"/>
</dbReference>
<feature type="non-terminal residue" evidence="1">
    <location>
        <position position="186"/>
    </location>
</feature>
<dbReference type="SUPFAM" id="SSF48371">
    <property type="entry name" value="ARM repeat"/>
    <property type="match status" value="1"/>
</dbReference>
<dbReference type="AlphaFoldDB" id="A0A146KIE2"/>
<dbReference type="InterPro" id="IPR011989">
    <property type="entry name" value="ARM-like"/>
</dbReference>
<dbReference type="Gene3D" id="1.25.10.10">
    <property type="entry name" value="Leucine-rich Repeat Variant"/>
    <property type="match status" value="1"/>
</dbReference>
<sequence>LPQDFSKLSPELVSYGSNQNLLNHDQLSTFVHEQLTKFCMLCSTLQQGRYQLLQHSAITPICDLLKKNCSAILSNNAVQVVANCAQDKEISKSFTGSSGLEDLVNLLEDGLFDAKKAICSTINSVCTNFSTGQFDYESFNEETILNLISFGAVEKLSQLLNIDFAQQAKTTQEQNCYTLCILAGDS</sequence>
<reference evidence="1" key="1">
    <citation type="submission" date="2015-07" db="EMBL/GenBank/DDBJ databases">
        <title>Adaptation to a free-living lifestyle via gene acquisitions in the diplomonad Trepomonas sp. PC1.</title>
        <authorList>
            <person name="Xu F."/>
            <person name="Jerlstrom-Hultqvist J."/>
            <person name="Kolisko M."/>
            <person name="Simpson A.G.B."/>
            <person name="Roger A.J."/>
            <person name="Svard S.G."/>
            <person name="Andersson J.O."/>
        </authorList>
    </citation>
    <scope>NUCLEOTIDE SEQUENCE</scope>
    <source>
        <strain evidence="1">PC1</strain>
    </source>
</reference>
<dbReference type="InterPro" id="IPR016024">
    <property type="entry name" value="ARM-type_fold"/>
</dbReference>